<dbReference type="AlphaFoldDB" id="A0A2X2HVL2"/>
<reference evidence="2 3" key="1">
    <citation type="submission" date="2018-06" db="EMBL/GenBank/DDBJ databases">
        <authorList>
            <consortium name="Pathogen Informatics"/>
            <person name="Doyle S."/>
        </authorList>
    </citation>
    <scope>NUCLEOTIDE SEQUENCE [LARGE SCALE GENOMIC DNA]</scope>
    <source>
        <strain evidence="2 3">NCTC8576</strain>
    </source>
</reference>
<dbReference type="EC" id="2.3.1.-" evidence="2"/>
<gene>
    <name evidence="2" type="primary">pagP_2</name>
    <name evidence="2" type="ORF">NCTC8576_00315</name>
</gene>
<dbReference type="EMBL" id="UAUR01000003">
    <property type="protein sequence ID" value="SPZ70376.1"/>
    <property type="molecule type" value="Genomic_DNA"/>
</dbReference>
<dbReference type="SUPFAM" id="SSF56925">
    <property type="entry name" value="OMPA-like"/>
    <property type="match status" value="1"/>
</dbReference>
<proteinExistence type="predicted"/>
<protein>
    <submittedName>
        <fullName evidence="2">Protein crcA</fullName>
        <ecNumber evidence="2">2.3.1.-</ecNumber>
    </submittedName>
</protein>
<dbReference type="Proteomes" id="UP000251799">
    <property type="component" value="Unassembled WGS sequence"/>
</dbReference>
<evidence type="ECO:0000313" key="2">
    <source>
        <dbReference type="EMBL" id="SPZ70376.1"/>
    </source>
</evidence>
<keyword evidence="2" id="KW-0808">Transferase</keyword>
<name>A0A2X2HVL2_SHIBO</name>
<feature type="transmembrane region" description="Helical" evidence="1">
    <location>
        <begin position="6"/>
        <end position="25"/>
    </location>
</feature>
<dbReference type="GO" id="GO:0016746">
    <property type="term" value="F:acyltransferase activity"/>
    <property type="evidence" value="ECO:0007669"/>
    <property type="project" value="UniProtKB-KW"/>
</dbReference>
<keyword evidence="1" id="KW-0472">Membrane</keyword>
<dbReference type="InterPro" id="IPR011250">
    <property type="entry name" value="OMP/PagP_B-barrel"/>
</dbReference>
<evidence type="ECO:0000313" key="3">
    <source>
        <dbReference type="Proteomes" id="UP000251799"/>
    </source>
</evidence>
<keyword evidence="1" id="KW-1133">Transmembrane helix</keyword>
<keyword evidence="1" id="KW-0812">Transmembrane</keyword>
<keyword evidence="2" id="KW-0012">Acyltransferase</keyword>
<organism evidence="2 3">
    <name type="scientific">Shigella boydii</name>
    <dbReference type="NCBI Taxonomy" id="621"/>
    <lineage>
        <taxon>Bacteria</taxon>
        <taxon>Pseudomonadati</taxon>
        <taxon>Pseudomonadota</taxon>
        <taxon>Gammaproteobacteria</taxon>
        <taxon>Enterobacterales</taxon>
        <taxon>Enterobacteriaceae</taxon>
        <taxon>Shigella</taxon>
    </lineage>
</organism>
<sequence length="56" mass="6543">MNVSKYVAIFSFVFIQLISVGKVFANADEWMTTFRENIAPTWQQPEHYDLYIPAIT</sequence>
<evidence type="ECO:0000256" key="1">
    <source>
        <dbReference type="SAM" id="Phobius"/>
    </source>
</evidence>
<accession>A0A2X2HVL2</accession>